<dbReference type="GO" id="GO:0003723">
    <property type="term" value="F:RNA binding"/>
    <property type="evidence" value="ECO:0007669"/>
    <property type="project" value="TreeGrafter"/>
</dbReference>
<keyword evidence="4" id="KW-0256">Endoplasmic reticulum</keyword>
<dbReference type="PANTHER" id="PTHR24075:SF0">
    <property type="entry name" value="TRANSLOCATION PROTEIN SEC63 HOMOLOG"/>
    <property type="match status" value="1"/>
</dbReference>
<evidence type="ECO:0000256" key="8">
    <source>
        <dbReference type="ARBA" id="ARBA00023186"/>
    </source>
</evidence>
<protein>
    <submittedName>
        <fullName evidence="12">Secretory subunit</fullName>
    </submittedName>
</protein>
<gene>
    <name evidence="12" type="primary">SEC63</name>
    <name evidence="12" type="ORF">MNAN1_002369</name>
</gene>
<dbReference type="Gene3D" id="1.10.287.110">
    <property type="entry name" value="DnaJ domain"/>
    <property type="match status" value="1"/>
</dbReference>
<keyword evidence="6 10" id="KW-1133">Transmembrane helix</keyword>
<name>A0AAF0EL31_9BASI</name>
<dbReference type="FunFam" id="1.10.287.110:FF:000039">
    <property type="entry name" value="Protein translocation complex component (Npl1)"/>
    <property type="match status" value="1"/>
</dbReference>
<feature type="transmembrane region" description="Helical" evidence="10">
    <location>
        <begin position="12"/>
        <end position="30"/>
    </location>
</feature>
<dbReference type="SUPFAM" id="SSF46565">
    <property type="entry name" value="Chaperone J-domain"/>
    <property type="match status" value="1"/>
</dbReference>
<evidence type="ECO:0000256" key="10">
    <source>
        <dbReference type="SAM" id="Phobius"/>
    </source>
</evidence>
<keyword evidence="5" id="KW-0653">Protein transport</keyword>
<keyword evidence="7 10" id="KW-0472">Membrane</keyword>
<keyword evidence="13" id="KW-1185">Reference proteome</keyword>
<organism evidence="12 13">
    <name type="scientific">Malassezia nana</name>
    <dbReference type="NCBI Taxonomy" id="180528"/>
    <lineage>
        <taxon>Eukaryota</taxon>
        <taxon>Fungi</taxon>
        <taxon>Dikarya</taxon>
        <taxon>Basidiomycota</taxon>
        <taxon>Ustilaginomycotina</taxon>
        <taxon>Malasseziomycetes</taxon>
        <taxon>Malasseziales</taxon>
        <taxon>Malasseziaceae</taxon>
        <taxon>Malassezia</taxon>
    </lineage>
</organism>
<sequence>MSGYKYDEEGGQFMTFCLTALLAFMIPYTYRTLRRKCRAHAEPTTSWLSKPGHKVPAVQLLLRTSRTGSVLHWAVLVVGWAAVAWLFKKVIYLVGQSQHQVYDPFSILGIATSATEREIRRRYRKLSVEFHPDKVGDVSNQTKAEIESHYIEITKAYKALTDETIRRNYEEYGHPDGKQEMSMGIALPTWIVDSQNNWLVLAVYGLVFGVGLPLLVARWWYGTRSRTKDGVLNATALSFFLALKPTVTAQDVPLLLAKTEELQTQFVGQLRASDEAAMEELTQRVCAAYKSDTGRALVPEDVTQPVARALVLLMAYLYRVDSSSAHVEQIKLQIGHYTEKLLTSLLAMSASHNRLEQTNAIRDMMACVVQAVPLSSSGVAELLQLPHMTLPLAQAAVRLDPVAKHGLQGLWKVPDAERRAVLAGPDGMSADAYAECIRALSEWPRLELVDAYFTVVGEERVSAGSLMHLVLKMRLLPPKRDGSLLREGRRLDAKNKDGSDSVRSGMASDSLPDEAAAGCEPTGYVYAPYFAEERKPQWFVQMGDHKNNYLILPPTKFGDIGPTQTRTVHLPVIAPPEPGVYTFRVEVTSDSYLGSNAQKLMKLNVAEQRLASPEEEDEISDPEEDTIAGQMALMRGEKVKPSNVEYADDDEAEEDEDEEEADEQTHDSDSDSDSDSD</sequence>
<dbReference type="SMART" id="SM00271">
    <property type="entry name" value="DnaJ"/>
    <property type="match status" value="1"/>
</dbReference>
<dbReference type="Gene3D" id="1.10.3380.10">
    <property type="entry name" value="Sec63 N-terminal domain-like domain"/>
    <property type="match status" value="1"/>
</dbReference>
<feature type="compositionally biased region" description="Acidic residues" evidence="9">
    <location>
        <begin position="646"/>
        <end position="662"/>
    </location>
</feature>
<dbReference type="Proteomes" id="UP001213623">
    <property type="component" value="Chromosome 4"/>
</dbReference>
<dbReference type="GO" id="GO:0006614">
    <property type="term" value="P:SRP-dependent cotranslational protein targeting to membrane"/>
    <property type="evidence" value="ECO:0007669"/>
    <property type="project" value="TreeGrafter"/>
</dbReference>
<evidence type="ECO:0000256" key="9">
    <source>
        <dbReference type="SAM" id="MobiDB-lite"/>
    </source>
</evidence>
<evidence type="ECO:0000256" key="5">
    <source>
        <dbReference type="ARBA" id="ARBA00022927"/>
    </source>
</evidence>
<feature type="domain" description="J" evidence="11">
    <location>
        <begin position="103"/>
        <end position="173"/>
    </location>
</feature>
<reference evidence="12" key="1">
    <citation type="submission" date="2023-03" db="EMBL/GenBank/DDBJ databases">
        <title>Mating type loci evolution in Malassezia.</title>
        <authorList>
            <person name="Coelho M.A."/>
        </authorList>
    </citation>
    <scope>NUCLEOTIDE SEQUENCE</scope>
    <source>
        <strain evidence="12">CBS 9557</strain>
    </source>
</reference>
<evidence type="ECO:0000256" key="6">
    <source>
        <dbReference type="ARBA" id="ARBA00022989"/>
    </source>
</evidence>
<dbReference type="InterPro" id="IPR036869">
    <property type="entry name" value="J_dom_sf"/>
</dbReference>
<dbReference type="EMBL" id="CP119895">
    <property type="protein sequence ID" value="WFD27373.1"/>
    <property type="molecule type" value="Genomic_DNA"/>
</dbReference>
<evidence type="ECO:0000256" key="1">
    <source>
        <dbReference type="ARBA" id="ARBA00004477"/>
    </source>
</evidence>
<feature type="region of interest" description="Disordered" evidence="9">
    <location>
        <begin position="609"/>
        <end position="677"/>
    </location>
</feature>
<accession>A0AAF0EL31</accession>
<dbReference type="PROSITE" id="PS50076">
    <property type="entry name" value="DNAJ_2"/>
    <property type="match status" value="1"/>
</dbReference>
<evidence type="ECO:0000313" key="13">
    <source>
        <dbReference type="Proteomes" id="UP001213623"/>
    </source>
</evidence>
<dbReference type="InterPro" id="IPR004179">
    <property type="entry name" value="Sec63-dom"/>
</dbReference>
<comment type="subcellular location">
    <subcellularLocation>
        <location evidence="1">Endoplasmic reticulum membrane</location>
        <topology evidence="1">Multi-pass membrane protein</topology>
    </subcellularLocation>
</comment>
<dbReference type="PANTHER" id="PTHR24075">
    <property type="entry name" value="SEC63 DOMAIN-CONTAINING"/>
    <property type="match status" value="1"/>
</dbReference>
<dbReference type="InterPro" id="IPR014756">
    <property type="entry name" value="Ig_E-set"/>
</dbReference>
<keyword evidence="2" id="KW-0813">Transport</keyword>
<dbReference type="GO" id="GO:0006620">
    <property type="term" value="P:post-translational protein targeting to endoplasmic reticulum membrane"/>
    <property type="evidence" value="ECO:0007669"/>
    <property type="project" value="TreeGrafter"/>
</dbReference>
<feature type="transmembrane region" description="Helical" evidence="10">
    <location>
        <begin position="198"/>
        <end position="221"/>
    </location>
</feature>
<dbReference type="CDD" id="cd06257">
    <property type="entry name" value="DnaJ"/>
    <property type="match status" value="1"/>
</dbReference>
<dbReference type="Pfam" id="PF00226">
    <property type="entry name" value="DnaJ"/>
    <property type="match status" value="1"/>
</dbReference>
<evidence type="ECO:0000256" key="2">
    <source>
        <dbReference type="ARBA" id="ARBA00022448"/>
    </source>
</evidence>
<dbReference type="InterPro" id="IPR001623">
    <property type="entry name" value="DnaJ_domain"/>
</dbReference>
<dbReference type="GO" id="GO:0008320">
    <property type="term" value="F:protein transmembrane transporter activity"/>
    <property type="evidence" value="ECO:0007669"/>
    <property type="project" value="TreeGrafter"/>
</dbReference>
<dbReference type="Pfam" id="PF02889">
    <property type="entry name" value="Sec63"/>
    <property type="match status" value="1"/>
</dbReference>
<dbReference type="GO" id="GO:0031207">
    <property type="term" value="C:Sec62/Sec63 complex"/>
    <property type="evidence" value="ECO:0007669"/>
    <property type="project" value="TreeGrafter"/>
</dbReference>
<dbReference type="SUPFAM" id="SSF158702">
    <property type="entry name" value="Sec63 N-terminal domain-like"/>
    <property type="match status" value="1"/>
</dbReference>
<feature type="transmembrane region" description="Helical" evidence="10">
    <location>
        <begin position="70"/>
        <end position="87"/>
    </location>
</feature>
<evidence type="ECO:0000313" key="12">
    <source>
        <dbReference type="EMBL" id="WFD27373.1"/>
    </source>
</evidence>
<feature type="compositionally biased region" description="Basic and acidic residues" evidence="9">
    <location>
        <begin position="486"/>
        <end position="500"/>
    </location>
</feature>
<evidence type="ECO:0000256" key="7">
    <source>
        <dbReference type="ARBA" id="ARBA00023136"/>
    </source>
</evidence>
<evidence type="ECO:0000256" key="4">
    <source>
        <dbReference type="ARBA" id="ARBA00022824"/>
    </source>
</evidence>
<keyword evidence="8" id="KW-0143">Chaperone</keyword>
<dbReference type="AlphaFoldDB" id="A0AAF0EL31"/>
<feature type="region of interest" description="Disordered" evidence="9">
    <location>
        <begin position="486"/>
        <end position="514"/>
    </location>
</feature>
<feature type="compositionally biased region" description="Acidic residues" evidence="9">
    <location>
        <begin position="613"/>
        <end position="626"/>
    </location>
</feature>
<dbReference type="SUPFAM" id="SSF81296">
    <property type="entry name" value="E set domains"/>
    <property type="match status" value="1"/>
</dbReference>
<evidence type="ECO:0000256" key="3">
    <source>
        <dbReference type="ARBA" id="ARBA00022692"/>
    </source>
</evidence>
<dbReference type="Gene3D" id="2.60.40.150">
    <property type="entry name" value="C2 domain"/>
    <property type="match status" value="1"/>
</dbReference>
<dbReference type="InterPro" id="IPR035892">
    <property type="entry name" value="C2_domain_sf"/>
</dbReference>
<evidence type="ECO:0000259" key="11">
    <source>
        <dbReference type="PROSITE" id="PS50076"/>
    </source>
</evidence>
<proteinExistence type="predicted"/>
<dbReference type="PRINTS" id="PR00625">
    <property type="entry name" value="JDOMAIN"/>
</dbReference>
<keyword evidence="3 10" id="KW-0812">Transmembrane</keyword>